<dbReference type="GO" id="GO:0016757">
    <property type="term" value="F:glycosyltransferase activity"/>
    <property type="evidence" value="ECO:0007669"/>
    <property type="project" value="InterPro"/>
</dbReference>
<evidence type="ECO:0008006" key="5">
    <source>
        <dbReference type="Google" id="ProtNLM"/>
    </source>
</evidence>
<reference evidence="3 4" key="1">
    <citation type="journal article" date="2015" name="Nature">
        <title>rRNA introns, odd ribosomes, and small enigmatic genomes across a large radiation of phyla.</title>
        <authorList>
            <person name="Brown C.T."/>
            <person name="Hug L.A."/>
            <person name="Thomas B.C."/>
            <person name="Sharon I."/>
            <person name="Castelle C.J."/>
            <person name="Singh A."/>
            <person name="Wilkins M.J."/>
            <person name="Williams K.H."/>
            <person name="Banfield J.F."/>
        </authorList>
    </citation>
    <scope>NUCLEOTIDE SEQUENCE [LARGE SCALE GENOMIC DNA]</scope>
</reference>
<protein>
    <recommendedName>
        <fullName evidence="5">Glycosyl transferase group 1</fullName>
    </recommendedName>
</protein>
<feature type="domain" description="Glycosyltransferase subfamily 4-like N-terminal" evidence="2">
    <location>
        <begin position="109"/>
        <end position="206"/>
    </location>
</feature>
<gene>
    <name evidence="3" type="ORF">US31_C0002G0101</name>
</gene>
<name>A0A0G0IRX6_9BACT</name>
<comment type="caution">
    <text evidence="3">The sequence shown here is derived from an EMBL/GenBank/DDBJ whole genome shotgun (WGS) entry which is preliminary data.</text>
</comment>
<dbReference type="PANTHER" id="PTHR12526">
    <property type="entry name" value="GLYCOSYLTRANSFERASE"/>
    <property type="match status" value="1"/>
</dbReference>
<sequence length="407" mass="46209">MNIFFIPSWYPSRENPTAGNFIRNQAVALGKYYQNVQVIISLWGNEGTKLNFEHPLKVLPYLINNILDKPYICEISSRVFEFNQPALEWSARLFRGNINSILKANEKNFQKTQKKFGQIDLIHAHVSFPAGFVAMKLAKQYNLPYIITEHMGPFPLLPFLGNSRLMPLVLEPLKKANLVIAVSSKLQAELWKFKIKSTVVPNLINENYFKYFPQKIGSNFNFFSLGEISKEKGFEDLVYAIAIAVKKDKNLIFRIGGNGKCLKKYQKLAQILKIDSEGVPFGDQNVKWLGALNHQEVLKEFQHCNAFILPSHHESFGMVYLEALACGRAVIATCCGGPEDFVRKENGLLVEKGDIQAIASAMVKIKENIKDYPPAKIRSNILQEYSTKVVSKKIIDLYKKIASLRSQ</sequence>
<accession>A0A0G0IRX6</accession>
<evidence type="ECO:0000259" key="2">
    <source>
        <dbReference type="Pfam" id="PF13439"/>
    </source>
</evidence>
<dbReference type="EMBL" id="LBSM01000002">
    <property type="protein sequence ID" value="KKQ18756.1"/>
    <property type="molecule type" value="Genomic_DNA"/>
</dbReference>
<evidence type="ECO:0000259" key="1">
    <source>
        <dbReference type="Pfam" id="PF00534"/>
    </source>
</evidence>
<dbReference type="Proteomes" id="UP000034508">
    <property type="component" value="Unassembled WGS sequence"/>
</dbReference>
<evidence type="ECO:0000313" key="3">
    <source>
        <dbReference type="EMBL" id="KKQ18756.1"/>
    </source>
</evidence>
<feature type="domain" description="Glycosyl transferase family 1" evidence="1">
    <location>
        <begin position="221"/>
        <end position="368"/>
    </location>
</feature>
<dbReference type="InterPro" id="IPR028098">
    <property type="entry name" value="Glyco_trans_4-like_N"/>
</dbReference>
<dbReference type="Pfam" id="PF00534">
    <property type="entry name" value="Glycos_transf_1"/>
    <property type="match status" value="1"/>
</dbReference>
<evidence type="ECO:0000313" key="4">
    <source>
        <dbReference type="Proteomes" id="UP000034508"/>
    </source>
</evidence>
<dbReference type="Gene3D" id="3.40.50.2000">
    <property type="entry name" value="Glycogen Phosphorylase B"/>
    <property type="match status" value="2"/>
</dbReference>
<dbReference type="SUPFAM" id="SSF53756">
    <property type="entry name" value="UDP-Glycosyltransferase/glycogen phosphorylase"/>
    <property type="match status" value="1"/>
</dbReference>
<dbReference type="InterPro" id="IPR001296">
    <property type="entry name" value="Glyco_trans_1"/>
</dbReference>
<dbReference type="Pfam" id="PF13439">
    <property type="entry name" value="Glyco_transf_4"/>
    <property type="match status" value="1"/>
</dbReference>
<proteinExistence type="predicted"/>
<dbReference type="PANTHER" id="PTHR12526:SF630">
    <property type="entry name" value="GLYCOSYLTRANSFERASE"/>
    <property type="match status" value="1"/>
</dbReference>
<organism evidence="3 4">
    <name type="scientific">Berkelbacteria bacterium GW2011_GWA1_36_9</name>
    <dbReference type="NCBI Taxonomy" id="1618331"/>
    <lineage>
        <taxon>Bacteria</taxon>
        <taxon>Candidatus Berkelbacteria</taxon>
    </lineage>
</organism>
<dbReference type="AlphaFoldDB" id="A0A0G0IRX6"/>